<keyword evidence="3" id="KW-1185">Reference proteome</keyword>
<name>A0A939P9X1_9ACTN</name>
<feature type="transmembrane region" description="Helical" evidence="1">
    <location>
        <begin position="12"/>
        <end position="34"/>
    </location>
</feature>
<keyword evidence="1" id="KW-1133">Transmembrane helix</keyword>
<keyword evidence="1" id="KW-0812">Transmembrane</keyword>
<comment type="caution">
    <text evidence="2">The sequence shown here is derived from an EMBL/GenBank/DDBJ whole genome shotgun (WGS) entry which is preliminary data.</text>
</comment>
<dbReference type="RefSeq" id="WP_208256382.1">
    <property type="nucleotide sequence ID" value="NZ_JAGEOJ010000006.1"/>
</dbReference>
<feature type="transmembrane region" description="Helical" evidence="1">
    <location>
        <begin position="41"/>
        <end position="59"/>
    </location>
</feature>
<gene>
    <name evidence="2" type="ORF">J4573_16585</name>
</gene>
<sequence length="79" mass="8291">MNGDVFGLLQGLGHKLVVTVTGLMIAVVVVHLLTTFWKTRNVMAIVSVLVLGGAALWGMENVESIKNVIGSTVTGLSGR</sequence>
<reference evidence="2" key="1">
    <citation type="submission" date="2021-03" db="EMBL/GenBank/DDBJ databases">
        <authorList>
            <person name="Kanchanasin P."/>
            <person name="Saeng-In P."/>
            <person name="Phongsopitanun W."/>
            <person name="Yuki M."/>
            <person name="Kudo T."/>
            <person name="Ohkuma M."/>
            <person name="Tanasupawat S."/>
        </authorList>
    </citation>
    <scope>NUCLEOTIDE SEQUENCE</scope>
    <source>
        <strain evidence="2">GKU 128</strain>
    </source>
</reference>
<accession>A0A939P9X1</accession>
<evidence type="ECO:0000313" key="3">
    <source>
        <dbReference type="Proteomes" id="UP000669179"/>
    </source>
</evidence>
<dbReference type="Proteomes" id="UP000669179">
    <property type="component" value="Unassembled WGS sequence"/>
</dbReference>
<proteinExistence type="predicted"/>
<evidence type="ECO:0000313" key="2">
    <source>
        <dbReference type="EMBL" id="MBO2448721.1"/>
    </source>
</evidence>
<protein>
    <submittedName>
        <fullName evidence="2">Uncharacterized protein</fullName>
    </submittedName>
</protein>
<dbReference type="EMBL" id="JAGEOJ010000006">
    <property type="protein sequence ID" value="MBO2448721.1"/>
    <property type="molecule type" value="Genomic_DNA"/>
</dbReference>
<dbReference type="AlphaFoldDB" id="A0A939P9X1"/>
<keyword evidence="1" id="KW-0472">Membrane</keyword>
<evidence type="ECO:0000256" key="1">
    <source>
        <dbReference type="SAM" id="Phobius"/>
    </source>
</evidence>
<organism evidence="2 3">
    <name type="scientific">Actinomadura barringtoniae</name>
    <dbReference type="NCBI Taxonomy" id="1427535"/>
    <lineage>
        <taxon>Bacteria</taxon>
        <taxon>Bacillati</taxon>
        <taxon>Actinomycetota</taxon>
        <taxon>Actinomycetes</taxon>
        <taxon>Streptosporangiales</taxon>
        <taxon>Thermomonosporaceae</taxon>
        <taxon>Actinomadura</taxon>
    </lineage>
</organism>